<feature type="transmembrane region" description="Helical" evidence="1">
    <location>
        <begin position="522"/>
        <end position="544"/>
    </location>
</feature>
<proteinExistence type="predicted"/>
<keyword evidence="1" id="KW-0812">Transmembrane</keyword>
<dbReference type="GeneID" id="94197530"/>
<evidence type="ECO:0000256" key="1">
    <source>
        <dbReference type="SAM" id="Phobius"/>
    </source>
</evidence>
<gene>
    <name evidence="2" type="ORF">BcabD6B2_54850</name>
</gene>
<dbReference type="EMBL" id="BPLF01000006">
    <property type="protein sequence ID" value="GIX66049.1"/>
    <property type="molecule type" value="Genomic_DNA"/>
</dbReference>
<reference evidence="2 3" key="1">
    <citation type="submission" date="2021-06" db="EMBL/GenBank/DDBJ databases">
        <title>Genome sequence of Babesia caballi.</title>
        <authorList>
            <person name="Yamagishi J."/>
            <person name="Kidaka T."/>
            <person name="Ochi A."/>
        </authorList>
    </citation>
    <scope>NUCLEOTIDE SEQUENCE [LARGE SCALE GENOMIC DNA]</scope>
    <source>
        <strain evidence="2">USDA-D6B2</strain>
    </source>
</reference>
<comment type="caution">
    <text evidence="2">The sequence shown here is derived from an EMBL/GenBank/DDBJ whole genome shotgun (WGS) entry which is preliminary data.</text>
</comment>
<keyword evidence="1" id="KW-0472">Membrane</keyword>
<protein>
    <submittedName>
        <fullName evidence="2">Uncharacterized protein</fullName>
    </submittedName>
</protein>
<sequence length="590" mass="62225">MGREAEETEVDTSCAAAKEEVAWDSAEGLLDLLLPAVGFDAERRGSGGRSLSNALLGLQNKLSHLHLLSRQTQRVEAEGDATQVAGKAVLFDVDAAVLANHVLQNQHVVRLLGGFDAAEDAGHAEGSAVRLLAGVDNEGDVDVLVGGEPAELLNGLVLDLPDLADARVLAAQHELQVVDDDVAHVVHVDGVVHGVNHLVNRRGAVELHEAQGELGEPVGVVVEVLEGSFEVPAAELAQHGLRQADVVDFEGAPKGADALHAVVQGKLRQNGGLPRSGRAGPDGEFSAAVALQQLRQTGQGYRGNARRGGWVGELVEDVLTNVVKVQNLGVGHGGGGVDRHCHAAGGLVHDHGVELAFREHDGFRHARWFVQLGGHKVFAEHAPGAAARYQLHSGLVLDGADLDAIDDELRPREDDAQLGLPFTDAVAESELAGTHAVPFQRFHGDAAGFGQVVQHWFVPLSVEEVHLVLGDVGHRHGGLGGRREAEGVAAKRGVHCFLDHAAGEVAHGGLEIVEAALVAAPVAVGVAGVFENLVLVQVVAFVLVRGAKRAELQRQLDRAFHVLDALPSQVLHDVARQDAVVVRHKRRVVA</sequence>
<evidence type="ECO:0000313" key="3">
    <source>
        <dbReference type="Proteomes" id="UP001497744"/>
    </source>
</evidence>
<dbReference type="AlphaFoldDB" id="A0AAV4M201"/>
<keyword evidence="1" id="KW-1133">Transmembrane helix</keyword>
<evidence type="ECO:0000313" key="2">
    <source>
        <dbReference type="EMBL" id="GIX66049.1"/>
    </source>
</evidence>
<dbReference type="Proteomes" id="UP001497744">
    <property type="component" value="Unassembled WGS sequence"/>
</dbReference>
<keyword evidence="3" id="KW-1185">Reference proteome</keyword>
<organism evidence="2 3">
    <name type="scientific">Babesia caballi</name>
    <dbReference type="NCBI Taxonomy" id="5871"/>
    <lineage>
        <taxon>Eukaryota</taxon>
        <taxon>Sar</taxon>
        <taxon>Alveolata</taxon>
        <taxon>Apicomplexa</taxon>
        <taxon>Aconoidasida</taxon>
        <taxon>Piroplasmida</taxon>
        <taxon>Babesiidae</taxon>
        <taxon>Babesia</taxon>
    </lineage>
</organism>
<accession>A0AAV4M201</accession>
<dbReference type="RefSeq" id="XP_067718118.1">
    <property type="nucleotide sequence ID" value="XM_067862017.1"/>
</dbReference>
<name>A0AAV4M201_BABCB</name>